<sequence length="140" mass="15700">MKAKRKGKERKGKSRLASSLGGAPRGRPRVKNETLAALTFTPSVVTASQEQIIENRLTSLSQSFHSRRCRCRLLSSKILLLFYFTPQFQYLALFRLSVLSEIVKRGRMGVGGDDDVVDTLCKVSVKNRIILVTFHGDVMD</sequence>
<dbReference type="EMBL" id="JXTB01000248">
    <property type="protein sequence ID" value="PON50234.1"/>
    <property type="molecule type" value="Genomic_DNA"/>
</dbReference>
<proteinExistence type="predicted"/>
<accession>A0A2P5BNB3</accession>
<comment type="caution">
    <text evidence="2">The sequence shown here is derived from an EMBL/GenBank/DDBJ whole genome shotgun (WGS) entry which is preliminary data.</text>
</comment>
<evidence type="ECO:0000313" key="3">
    <source>
        <dbReference type="Proteomes" id="UP000237105"/>
    </source>
</evidence>
<protein>
    <submittedName>
        <fullName evidence="2">Uncharacterized protein</fullName>
    </submittedName>
</protein>
<feature type="region of interest" description="Disordered" evidence="1">
    <location>
        <begin position="1"/>
        <end position="28"/>
    </location>
</feature>
<evidence type="ECO:0000313" key="2">
    <source>
        <dbReference type="EMBL" id="PON50234.1"/>
    </source>
</evidence>
<name>A0A2P5BNB3_PARAD</name>
<reference evidence="3" key="1">
    <citation type="submission" date="2016-06" db="EMBL/GenBank/DDBJ databases">
        <title>Parallel loss of symbiosis genes in relatives of nitrogen-fixing non-legume Parasponia.</title>
        <authorList>
            <person name="Van Velzen R."/>
            <person name="Holmer R."/>
            <person name="Bu F."/>
            <person name="Rutten L."/>
            <person name="Van Zeijl A."/>
            <person name="Liu W."/>
            <person name="Santuari L."/>
            <person name="Cao Q."/>
            <person name="Sharma T."/>
            <person name="Shen D."/>
            <person name="Roswanjaya Y."/>
            <person name="Wardhani T."/>
            <person name="Kalhor M.S."/>
            <person name="Jansen J."/>
            <person name="Van den Hoogen J."/>
            <person name="Gungor B."/>
            <person name="Hartog M."/>
            <person name="Hontelez J."/>
            <person name="Verver J."/>
            <person name="Yang W.-C."/>
            <person name="Schijlen E."/>
            <person name="Repin R."/>
            <person name="Schilthuizen M."/>
            <person name="Schranz E."/>
            <person name="Heidstra R."/>
            <person name="Miyata K."/>
            <person name="Fedorova E."/>
            <person name="Kohlen W."/>
            <person name="Bisseling T."/>
            <person name="Smit S."/>
            <person name="Geurts R."/>
        </authorList>
    </citation>
    <scope>NUCLEOTIDE SEQUENCE [LARGE SCALE GENOMIC DNA]</scope>
    <source>
        <strain evidence="3">cv. WU1-14</strain>
    </source>
</reference>
<dbReference type="AlphaFoldDB" id="A0A2P5BNB3"/>
<evidence type="ECO:0000256" key="1">
    <source>
        <dbReference type="SAM" id="MobiDB-lite"/>
    </source>
</evidence>
<feature type="compositionally biased region" description="Basic residues" evidence="1">
    <location>
        <begin position="1"/>
        <end position="14"/>
    </location>
</feature>
<keyword evidence="3" id="KW-1185">Reference proteome</keyword>
<organism evidence="2 3">
    <name type="scientific">Parasponia andersonii</name>
    <name type="common">Sponia andersonii</name>
    <dbReference type="NCBI Taxonomy" id="3476"/>
    <lineage>
        <taxon>Eukaryota</taxon>
        <taxon>Viridiplantae</taxon>
        <taxon>Streptophyta</taxon>
        <taxon>Embryophyta</taxon>
        <taxon>Tracheophyta</taxon>
        <taxon>Spermatophyta</taxon>
        <taxon>Magnoliopsida</taxon>
        <taxon>eudicotyledons</taxon>
        <taxon>Gunneridae</taxon>
        <taxon>Pentapetalae</taxon>
        <taxon>rosids</taxon>
        <taxon>fabids</taxon>
        <taxon>Rosales</taxon>
        <taxon>Cannabaceae</taxon>
        <taxon>Parasponia</taxon>
    </lineage>
</organism>
<gene>
    <name evidence="2" type="ORF">PanWU01x14_224300</name>
</gene>
<dbReference type="Proteomes" id="UP000237105">
    <property type="component" value="Unassembled WGS sequence"/>
</dbReference>